<dbReference type="AlphaFoldDB" id="A0AA95SBG9"/>
<dbReference type="RefSeq" id="WP_156482348.1">
    <property type="nucleotide sequence ID" value="NZ_CP126114.1"/>
</dbReference>
<protein>
    <submittedName>
        <fullName evidence="2">Cytochrome c oxidase subunit 2A</fullName>
    </submittedName>
</protein>
<feature type="transmembrane region" description="Helical" evidence="1">
    <location>
        <begin position="20"/>
        <end position="41"/>
    </location>
</feature>
<proteinExistence type="predicted"/>
<evidence type="ECO:0000256" key="1">
    <source>
        <dbReference type="SAM" id="Phobius"/>
    </source>
</evidence>
<dbReference type="KEGG" id="nnv:QNH39_03095"/>
<sequence length="45" mass="5001">MGGSKVNRKKPEKESYKGTIFSVTVVGAVILVTYFVLYGLYMARV</sequence>
<dbReference type="Proteomes" id="UP001178288">
    <property type="component" value="Chromosome"/>
</dbReference>
<reference evidence="2" key="1">
    <citation type="submission" date="2023-05" db="EMBL/GenBank/DDBJ databases">
        <title>Comparative genomics of Bacillaceae isolates and their secondary metabolite potential.</title>
        <authorList>
            <person name="Song L."/>
            <person name="Nielsen L.J."/>
            <person name="Mohite O."/>
            <person name="Xu X."/>
            <person name="Weber T."/>
            <person name="Kovacs A.T."/>
        </authorList>
    </citation>
    <scope>NUCLEOTIDE SEQUENCE</scope>
    <source>
        <strain evidence="2">XLM17</strain>
    </source>
</reference>
<dbReference type="EMBL" id="CP126114">
    <property type="protein sequence ID" value="WHY86877.1"/>
    <property type="molecule type" value="Genomic_DNA"/>
</dbReference>
<keyword evidence="1" id="KW-0472">Membrane</keyword>
<organism evidence="2 3">
    <name type="scientific">Neobacillus novalis</name>
    <dbReference type="NCBI Taxonomy" id="220687"/>
    <lineage>
        <taxon>Bacteria</taxon>
        <taxon>Bacillati</taxon>
        <taxon>Bacillota</taxon>
        <taxon>Bacilli</taxon>
        <taxon>Bacillales</taxon>
        <taxon>Bacillaceae</taxon>
        <taxon>Neobacillus</taxon>
    </lineage>
</organism>
<gene>
    <name evidence="2" type="ORF">QNH39_03095</name>
</gene>
<name>A0AA95SBG9_9BACI</name>
<keyword evidence="3" id="KW-1185">Reference proteome</keyword>
<keyword evidence="1" id="KW-0812">Transmembrane</keyword>
<evidence type="ECO:0000313" key="3">
    <source>
        <dbReference type="Proteomes" id="UP001178288"/>
    </source>
</evidence>
<accession>A0AA95SBG9</accession>
<keyword evidence="1" id="KW-1133">Transmembrane helix</keyword>
<evidence type="ECO:0000313" key="2">
    <source>
        <dbReference type="EMBL" id="WHY86877.1"/>
    </source>
</evidence>